<proteinExistence type="predicted"/>
<sequence>MWVRTPITYSNQFLAWKLFILSHSPTSLCCFSFATHGGFFET</sequence>
<protein>
    <submittedName>
        <fullName evidence="1">Uncharacterized protein</fullName>
    </submittedName>
</protein>
<dbReference type="EnsemblPlants" id="MELO3C018786.2.1">
    <property type="protein sequence ID" value="MELO3C018786.2.1"/>
    <property type="gene ID" value="MELO3C018786.2"/>
</dbReference>
<dbReference type="Gramene" id="MELO3C018786.2.1">
    <property type="protein sequence ID" value="MELO3C018786.2.1"/>
    <property type="gene ID" value="MELO3C018786.2"/>
</dbReference>
<dbReference type="AlphaFoldDB" id="A0A9I9DI78"/>
<dbReference type="Gramene" id="MELO3C028104.2.1">
    <property type="protein sequence ID" value="MELO3C028104.2.1"/>
    <property type="gene ID" value="MELO3C028104.2"/>
</dbReference>
<evidence type="ECO:0000313" key="1">
    <source>
        <dbReference type="EnsemblPlants" id="MELO3C018786.2.1"/>
    </source>
</evidence>
<name>A0A9I9DI78_CUCME</name>
<dbReference type="EnsemblPlants" id="MELO3C027848.2.1">
    <property type="protein sequence ID" value="MELO3C027848.2.1"/>
    <property type="gene ID" value="MELO3C027848.2"/>
</dbReference>
<accession>A0A9I9DI78</accession>
<dbReference type="EnsemblPlants" id="MELO3C028104.2.1">
    <property type="protein sequence ID" value="MELO3C028104.2.1"/>
    <property type="gene ID" value="MELO3C028104.2"/>
</dbReference>
<dbReference type="Gramene" id="MELO3C027848.2.1">
    <property type="protein sequence ID" value="MELO3C027848.2.1"/>
    <property type="gene ID" value="MELO3C027848.2"/>
</dbReference>
<organism evidence="1">
    <name type="scientific">Cucumis melo</name>
    <name type="common">Muskmelon</name>
    <dbReference type="NCBI Taxonomy" id="3656"/>
    <lineage>
        <taxon>Eukaryota</taxon>
        <taxon>Viridiplantae</taxon>
        <taxon>Streptophyta</taxon>
        <taxon>Embryophyta</taxon>
        <taxon>Tracheophyta</taxon>
        <taxon>Spermatophyta</taxon>
        <taxon>Magnoliopsida</taxon>
        <taxon>eudicotyledons</taxon>
        <taxon>Gunneridae</taxon>
        <taxon>Pentapetalae</taxon>
        <taxon>rosids</taxon>
        <taxon>fabids</taxon>
        <taxon>Cucurbitales</taxon>
        <taxon>Cucurbitaceae</taxon>
        <taxon>Benincaseae</taxon>
        <taxon>Cucumis</taxon>
    </lineage>
</organism>
<reference evidence="1" key="1">
    <citation type="submission" date="2023-03" db="UniProtKB">
        <authorList>
            <consortium name="EnsemblPlants"/>
        </authorList>
    </citation>
    <scope>IDENTIFICATION</scope>
</reference>